<dbReference type="AlphaFoldDB" id="A0A6I5KQL2"/>
<dbReference type="EMBL" id="JAAAMI010000002">
    <property type="protein sequence ID" value="NDV43056.1"/>
    <property type="molecule type" value="Genomic_DNA"/>
</dbReference>
<reference evidence="1 2" key="1">
    <citation type="submission" date="2020-01" db="EMBL/GenBank/DDBJ databases">
        <title>Muricauda sediminis sp.nov. 40Bstr401.</title>
        <authorList>
            <person name="Xue Z."/>
            <person name="Zhu S."/>
            <person name="Ren N."/>
            <person name="Chen T."/>
            <person name="Chen X."/>
            <person name="Chen J."/>
            <person name="Yang J."/>
        </authorList>
    </citation>
    <scope>NUCLEOTIDE SEQUENCE [LARGE SCALE GENOMIC DNA]</scope>
    <source>
        <strain evidence="1 2">40Bstr401</strain>
    </source>
</reference>
<evidence type="ECO:0000313" key="1">
    <source>
        <dbReference type="EMBL" id="NDV43056.1"/>
    </source>
</evidence>
<dbReference type="RefSeq" id="WP_163634377.1">
    <property type="nucleotide sequence ID" value="NZ_JAAAMI010000002.1"/>
</dbReference>
<gene>
    <name evidence="1" type="ORF">GTK07_06915</name>
</gene>
<organism evidence="1 2">
    <name type="scientific">Flagellimonas sediminis</name>
    <dbReference type="NCBI Taxonomy" id="2696468"/>
    <lineage>
        <taxon>Bacteria</taxon>
        <taxon>Pseudomonadati</taxon>
        <taxon>Bacteroidota</taxon>
        <taxon>Flavobacteriia</taxon>
        <taxon>Flavobacteriales</taxon>
        <taxon>Flavobacteriaceae</taxon>
        <taxon>Flagellimonas</taxon>
    </lineage>
</organism>
<evidence type="ECO:0000313" key="2">
    <source>
        <dbReference type="Proteomes" id="UP000468707"/>
    </source>
</evidence>
<protein>
    <submittedName>
        <fullName evidence="1">Uncharacterized protein</fullName>
    </submittedName>
</protein>
<keyword evidence="2" id="KW-1185">Reference proteome</keyword>
<comment type="caution">
    <text evidence="1">The sequence shown here is derived from an EMBL/GenBank/DDBJ whole genome shotgun (WGS) entry which is preliminary data.</text>
</comment>
<proteinExistence type="predicted"/>
<accession>A0A6I5KQL2</accession>
<sequence length="177" mass="21314">MKKPLQILTLWIFGVGIGWAQTEFPFFEQNAFDFYAKEILKVNPVKKRISVYRYYFEFQDSTRHFVEGECLENPIFKNQLKKVDEAEYKQLHIDSDKFELDLSKIDKKQFRIRRNGRGNFPKLFISYPMVSTKDPTRFFVNIYESYERQGNNYHIELNDKGKVIDWCHSRHVTITIH</sequence>
<dbReference type="Proteomes" id="UP000468707">
    <property type="component" value="Unassembled WGS sequence"/>
</dbReference>
<name>A0A6I5KQL2_9FLAO</name>